<evidence type="ECO:0000259" key="14">
    <source>
        <dbReference type="PROSITE" id="PS01124"/>
    </source>
</evidence>
<evidence type="ECO:0000259" key="15">
    <source>
        <dbReference type="PROSITE" id="PS50109"/>
    </source>
</evidence>
<evidence type="ECO:0000256" key="5">
    <source>
        <dbReference type="ARBA" id="ARBA00022741"/>
    </source>
</evidence>
<dbReference type="Pfam" id="PF00072">
    <property type="entry name" value="Response_reg"/>
    <property type="match status" value="1"/>
</dbReference>
<dbReference type="InterPro" id="IPR003961">
    <property type="entry name" value="FN3_dom"/>
</dbReference>
<dbReference type="InterPro" id="IPR011006">
    <property type="entry name" value="CheY-like_superfamily"/>
</dbReference>
<keyword evidence="11" id="KW-0804">Transcription</keyword>
<evidence type="ECO:0000256" key="8">
    <source>
        <dbReference type="ARBA" id="ARBA00023012"/>
    </source>
</evidence>
<dbReference type="InterPro" id="IPR003661">
    <property type="entry name" value="HisK_dim/P_dom"/>
</dbReference>
<name>A0A430K0G0_9FLAO</name>
<dbReference type="InterPro" id="IPR018060">
    <property type="entry name" value="HTH_AraC"/>
</dbReference>
<dbReference type="Gene3D" id="2.130.10.10">
    <property type="entry name" value="YVTN repeat-like/Quinoprotein amine dehydrogenase"/>
    <property type="match status" value="3"/>
</dbReference>
<dbReference type="EMBL" id="RQPJ01000021">
    <property type="protein sequence ID" value="RTE52441.1"/>
    <property type="molecule type" value="Genomic_DNA"/>
</dbReference>
<feature type="transmembrane region" description="Helical" evidence="13">
    <location>
        <begin position="783"/>
        <end position="803"/>
    </location>
</feature>
<dbReference type="InterPro" id="IPR001789">
    <property type="entry name" value="Sig_transdc_resp-reg_receiver"/>
</dbReference>
<dbReference type="PROSITE" id="PS01124">
    <property type="entry name" value="HTH_ARAC_FAMILY_2"/>
    <property type="match status" value="1"/>
</dbReference>
<keyword evidence="13" id="KW-0472">Membrane</keyword>
<dbReference type="SUPFAM" id="SSF55874">
    <property type="entry name" value="ATPase domain of HSP90 chaperone/DNA topoisomerase II/histidine kinase"/>
    <property type="match status" value="1"/>
</dbReference>
<dbReference type="Gene3D" id="3.30.565.10">
    <property type="entry name" value="Histidine kinase-like ATPase, C-terminal domain"/>
    <property type="match status" value="1"/>
</dbReference>
<evidence type="ECO:0000313" key="18">
    <source>
        <dbReference type="Proteomes" id="UP000267585"/>
    </source>
</evidence>
<evidence type="ECO:0000256" key="10">
    <source>
        <dbReference type="ARBA" id="ARBA00023125"/>
    </source>
</evidence>
<dbReference type="SUPFAM" id="SSF46689">
    <property type="entry name" value="Homeodomain-like"/>
    <property type="match status" value="1"/>
</dbReference>
<keyword evidence="9" id="KW-0805">Transcription regulation</keyword>
<dbReference type="InterPro" id="IPR011123">
    <property type="entry name" value="Y_Y_Y"/>
</dbReference>
<feature type="modified residue" description="4-aspartylphosphate" evidence="12">
    <location>
        <position position="1148"/>
    </location>
</feature>
<evidence type="ECO:0000256" key="2">
    <source>
        <dbReference type="ARBA" id="ARBA00012438"/>
    </source>
</evidence>
<gene>
    <name evidence="17" type="ORF">EHW67_16795</name>
</gene>
<dbReference type="InterPro" id="IPR015943">
    <property type="entry name" value="WD40/YVTN_repeat-like_dom_sf"/>
</dbReference>
<evidence type="ECO:0000256" key="13">
    <source>
        <dbReference type="SAM" id="Phobius"/>
    </source>
</evidence>
<evidence type="ECO:0000256" key="12">
    <source>
        <dbReference type="PROSITE-ProRule" id="PRU00169"/>
    </source>
</evidence>
<dbReference type="InterPro" id="IPR003594">
    <property type="entry name" value="HATPase_dom"/>
</dbReference>
<dbReference type="InterPro" id="IPR009057">
    <property type="entry name" value="Homeodomain-like_sf"/>
</dbReference>
<keyword evidence="13" id="KW-1133">Transmembrane helix</keyword>
<keyword evidence="18" id="KW-1185">Reference proteome</keyword>
<dbReference type="CDD" id="cd00082">
    <property type="entry name" value="HisKA"/>
    <property type="match status" value="1"/>
</dbReference>
<dbReference type="SUPFAM" id="SSF63829">
    <property type="entry name" value="Calcium-dependent phosphotriesterase"/>
    <property type="match status" value="1"/>
</dbReference>
<dbReference type="OrthoDB" id="1522078at2"/>
<dbReference type="GO" id="GO:0043565">
    <property type="term" value="F:sequence-specific DNA binding"/>
    <property type="evidence" value="ECO:0007669"/>
    <property type="project" value="InterPro"/>
</dbReference>
<comment type="catalytic activity">
    <reaction evidence="1">
        <text>ATP + protein L-histidine = ADP + protein N-phospho-L-histidine.</text>
        <dbReference type="EC" id="2.7.13.3"/>
    </reaction>
</comment>
<dbReference type="InterPro" id="IPR011110">
    <property type="entry name" value="Reg_prop"/>
</dbReference>
<dbReference type="GO" id="GO:0000155">
    <property type="term" value="F:phosphorelay sensor kinase activity"/>
    <property type="evidence" value="ECO:0007669"/>
    <property type="project" value="InterPro"/>
</dbReference>
<dbReference type="FunFam" id="3.30.565.10:FF:000037">
    <property type="entry name" value="Hybrid sensor histidine kinase/response regulator"/>
    <property type="match status" value="1"/>
</dbReference>
<protein>
    <recommendedName>
        <fullName evidence="2">histidine kinase</fullName>
        <ecNumber evidence="2">2.7.13.3</ecNumber>
    </recommendedName>
</protein>
<dbReference type="Proteomes" id="UP000267585">
    <property type="component" value="Unassembled WGS sequence"/>
</dbReference>
<dbReference type="GO" id="GO:0003700">
    <property type="term" value="F:DNA-binding transcription factor activity"/>
    <property type="evidence" value="ECO:0007669"/>
    <property type="project" value="InterPro"/>
</dbReference>
<dbReference type="Pfam" id="PF07495">
    <property type="entry name" value="Y_Y_Y"/>
    <property type="match status" value="1"/>
</dbReference>
<dbReference type="PROSITE" id="PS50109">
    <property type="entry name" value="HIS_KIN"/>
    <property type="match status" value="1"/>
</dbReference>
<dbReference type="SMART" id="SM00388">
    <property type="entry name" value="HisKA"/>
    <property type="match status" value="1"/>
</dbReference>
<dbReference type="PROSITE" id="PS00041">
    <property type="entry name" value="HTH_ARAC_FAMILY_1"/>
    <property type="match status" value="1"/>
</dbReference>
<dbReference type="FunFam" id="1.10.10.60:FF:000284">
    <property type="entry name" value="Two-component system sensor histidine kinase/response regulator"/>
    <property type="match status" value="1"/>
</dbReference>
<evidence type="ECO:0000256" key="1">
    <source>
        <dbReference type="ARBA" id="ARBA00000085"/>
    </source>
</evidence>
<dbReference type="Gene3D" id="2.60.40.10">
    <property type="entry name" value="Immunoglobulins"/>
    <property type="match status" value="1"/>
</dbReference>
<dbReference type="InterPro" id="IPR018062">
    <property type="entry name" value="HTH_AraC-typ_CS"/>
</dbReference>
<dbReference type="PRINTS" id="PR00344">
    <property type="entry name" value="BCTRLSENSOR"/>
</dbReference>
<proteinExistence type="predicted"/>
<dbReference type="FunFam" id="1.10.287.130:FF:000045">
    <property type="entry name" value="Two-component system sensor histidine kinase/response regulator"/>
    <property type="match status" value="1"/>
</dbReference>
<dbReference type="Pfam" id="PF02518">
    <property type="entry name" value="HATPase_c"/>
    <property type="match status" value="1"/>
</dbReference>
<dbReference type="Gene3D" id="1.10.10.60">
    <property type="entry name" value="Homeodomain-like"/>
    <property type="match status" value="1"/>
</dbReference>
<feature type="domain" description="Response regulatory" evidence="16">
    <location>
        <begin position="1100"/>
        <end position="1215"/>
    </location>
</feature>
<keyword evidence="8" id="KW-0902">Two-component regulatory system</keyword>
<feature type="domain" description="HTH araC/xylS-type" evidence="14">
    <location>
        <begin position="1247"/>
        <end position="1346"/>
    </location>
</feature>
<dbReference type="SUPFAM" id="SSF101898">
    <property type="entry name" value="NHL repeat"/>
    <property type="match status" value="1"/>
</dbReference>
<evidence type="ECO:0000313" key="17">
    <source>
        <dbReference type="EMBL" id="RTE52441.1"/>
    </source>
</evidence>
<feature type="domain" description="Histidine kinase" evidence="15">
    <location>
        <begin position="840"/>
        <end position="1062"/>
    </location>
</feature>
<dbReference type="InterPro" id="IPR036890">
    <property type="entry name" value="HATPase_C_sf"/>
</dbReference>
<dbReference type="PROSITE" id="PS50110">
    <property type="entry name" value="RESPONSE_REGULATORY"/>
    <property type="match status" value="1"/>
</dbReference>
<reference evidence="17 18" key="1">
    <citation type="submission" date="2018-11" db="EMBL/GenBank/DDBJ databases">
        <title>Arenibacter aquaticus sp.nov., a marine bacterium isolated from surface seawater in the South China Sea.</title>
        <authorList>
            <person name="Guo J."/>
            <person name="Sun J."/>
        </authorList>
    </citation>
    <scope>NUCLEOTIDE SEQUENCE [LARGE SCALE GENOMIC DNA]</scope>
    <source>
        <strain evidence="17 18">GUO666</strain>
    </source>
</reference>
<dbReference type="Pfam" id="PF07494">
    <property type="entry name" value="Reg_prop"/>
    <property type="match status" value="3"/>
</dbReference>
<dbReference type="InterPro" id="IPR005467">
    <property type="entry name" value="His_kinase_dom"/>
</dbReference>
<dbReference type="PANTHER" id="PTHR43547:SF2">
    <property type="entry name" value="HYBRID SIGNAL TRANSDUCTION HISTIDINE KINASE C"/>
    <property type="match status" value="1"/>
</dbReference>
<evidence type="ECO:0000259" key="16">
    <source>
        <dbReference type="PROSITE" id="PS50110"/>
    </source>
</evidence>
<keyword evidence="4" id="KW-0808">Transferase</keyword>
<dbReference type="InterPro" id="IPR004358">
    <property type="entry name" value="Sig_transdc_His_kin-like_C"/>
</dbReference>
<evidence type="ECO:0000256" key="11">
    <source>
        <dbReference type="ARBA" id="ARBA00023163"/>
    </source>
</evidence>
<sequence>MGYKLQILMALTVSVWNLNAQSLKFEHYNDNNGLSHNSVRHIVQDDNGFLWLGTFSGLNRFDGYEFKTFTSASAPENSIPDDDITDLELDRELNHLWIGTRKGLVRYNLDTHTFHNFLPKINDPNALQDGEIRAVHVDRYKQVWVGTKDNGLFVYNPEEQRFNKIVLDGYTYIKEIFEDSEGHLWIGSYGSAGVAKISLDNLGNIAQVKEYNLTIPESTEINPYINFIYEDHKSDIFVGSRRGLYKLDVKADSFENLYIEDAEIRDKLGPYFISVARAPNGEYWLGTLGGILVVDEIEQVGQQNYRWYYSELSDDDSLVDNLVAALYFDAAGVLWIGTEDGLEKYDPYNNQFKYNADISRYIGNQVPRIRGFAKTKDDRIIVATRHNGLFISNDGEFVPLFNNNKDIVSIYTNDGNIFYCGLWEGQVLRYDYSSAKATVLDVGFSQSPVLAFAHLNNNTMVVGSHGEGSVIINTVSLQPVKGQGILLPSRSINNCVIDSVGTIWYATQTGVVRYDPKGGNIVAYEADNGNKTGLSHGNVSDIAIDPSGKIWAGTRKGLDYYDPDLDEFVPILNPAELHNSWVTDVVAESHGVLWLNMNNNRVARYNSISNELKIYYTDSGNRLDVFSLTDFYYADDSHVYLGGKNEIISFSPKDIQDNDYSPPPIITDIRIQNTDLEVGGVFNDQQILTTDLNVSRELVLENDNKNFSLTFSSPSYTNERFNKYSYRLAGFDEGWTTVDMRQRTVQYTNLFFGDYTFEVKAMNSYGVWSDISSFRIEILPPFWLTYQAFILLLVVLSVLFYVVRKQIKSRLQLKQQLLLEKVKRERDEKLNNEKLRFFTNISHELRTPLTLILGPTKQLIDESKGTGNQFHQSRYNMILQNANRLLNLVNQVLDFRRAQSGELRLRVTQTDILLHTRNTFRSFEELADDKKIEFNLICESNTIEGYIDRDKYDKMLYNLLSNALKFTHKYGHVDLFVGTKLEDSKAILVVEISDDGIGIPLESQEKIFSRFYQAANSKENNTGSGIGLSLVQVLVQLHKGTIAVQSKPQKGSVFTLKIPIDRKAYGDHEVFELGKSPVIEHSPHLISSKKIIKSTHLKERILIVEDNVELRSYLVDYLSDYYKVFEAENGQKGLDICRQIKPALCVADIMMPVMDGLEFCKELKNDGDISHIPVILLTALSDNDDKIRGYSSGADGYLVKPFDPSLLKTRIENIIHSRMDLKGKFSGEVESKAITLTHSPVDEKFMQKLIKLIEDDLGNMEMSTTYLCQELGMSSSKLYRKIKELTDLAPNEFIRTIRLKKAAQLLGSKKYNVSEVATMVGFNDPLYFSRCFKKQFGYPPSNLVKH</sequence>
<dbReference type="CDD" id="cd17574">
    <property type="entry name" value="REC_OmpR"/>
    <property type="match status" value="1"/>
</dbReference>
<evidence type="ECO:0000256" key="3">
    <source>
        <dbReference type="ARBA" id="ARBA00022553"/>
    </source>
</evidence>
<dbReference type="InterPro" id="IPR036097">
    <property type="entry name" value="HisK_dim/P_sf"/>
</dbReference>
<dbReference type="CDD" id="cd00063">
    <property type="entry name" value="FN3"/>
    <property type="match status" value="1"/>
</dbReference>
<dbReference type="PANTHER" id="PTHR43547">
    <property type="entry name" value="TWO-COMPONENT HISTIDINE KINASE"/>
    <property type="match status" value="1"/>
</dbReference>
<dbReference type="Gene3D" id="3.40.50.2300">
    <property type="match status" value="1"/>
</dbReference>
<keyword evidence="3 12" id="KW-0597">Phosphoprotein</keyword>
<keyword evidence="5" id="KW-0547">Nucleotide-binding</keyword>
<dbReference type="SUPFAM" id="SSF52172">
    <property type="entry name" value="CheY-like"/>
    <property type="match status" value="1"/>
</dbReference>
<dbReference type="GO" id="GO:0005524">
    <property type="term" value="F:ATP binding"/>
    <property type="evidence" value="ECO:0007669"/>
    <property type="project" value="UniProtKB-KW"/>
</dbReference>
<dbReference type="SMART" id="SM00448">
    <property type="entry name" value="REC"/>
    <property type="match status" value="1"/>
</dbReference>
<dbReference type="SUPFAM" id="SSF47384">
    <property type="entry name" value="Homodimeric domain of signal transducing histidine kinase"/>
    <property type="match status" value="1"/>
</dbReference>
<comment type="caution">
    <text evidence="17">The sequence shown here is derived from an EMBL/GenBank/DDBJ whole genome shotgun (WGS) entry which is preliminary data.</text>
</comment>
<organism evidence="17 18">
    <name type="scientific">Arenibacter aquaticus</name>
    <dbReference type="NCBI Taxonomy" id="2489054"/>
    <lineage>
        <taxon>Bacteria</taxon>
        <taxon>Pseudomonadati</taxon>
        <taxon>Bacteroidota</taxon>
        <taxon>Flavobacteriia</taxon>
        <taxon>Flavobacteriales</taxon>
        <taxon>Flavobacteriaceae</taxon>
        <taxon>Arenibacter</taxon>
    </lineage>
</organism>
<dbReference type="InterPro" id="IPR013783">
    <property type="entry name" value="Ig-like_fold"/>
</dbReference>
<evidence type="ECO:0000256" key="9">
    <source>
        <dbReference type="ARBA" id="ARBA00023015"/>
    </source>
</evidence>
<dbReference type="SMART" id="SM00387">
    <property type="entry name" value="HATPase_c"/>
    <property type="match status" value="1"/>
</dbReference>
<dbReference type="Pfam" id="PF00512">
    <property type="entry name" value="HisKA"/>
    <property type="match status" value="1"/>
</dbReference>
<keyword evidence="13" id="KW-0812">Transmembrane</keyword>
<dbReference type="Pfam" id="PF12833">
    <property type="entry name" value="HTH_18"/>
    <property type="match status" value="1"/>
</dbReference>
<evidence type="ECO:0000256" key="7">
    <source>
        <dbReference type="ARBA" id="ARBA00022840"/>
    </source>
</evidence>
<keyword evidence="7" id="KW-0067">ATP-binding</keyword>
<dbReference type="SMART" id="SM00342">
    <property type="entry name" value="HTH_ARAC"/>
    <property type="match status" value="1"/>
</dbReference>
<accession>A0A430K0G0</accession>
<evidence type="ECO:0000256" key="6">
    <source>
        <dbReference type="ARBA" id="ARBA00022777"/>
    </source>
</evidence>
<dbReference type="Gene3D" id="1.10.287.130">
    <property type="match status" value="1"/>
</dbReference>
<evidence type="ECO:0000256" key="4">
    <source>
        <dbReference type="ARBA" id="ARBA00022679"/>
    </source>
</evidence>
<keyword evidence="10" id="KW-0238">DNA-binding</keyword>
<keyword evidence="6 17" id="KW-0418">Kinase</keyword>
<dbReference type="EC" id="2.7.13.3" evidence="2"/>